<organism evidence="1 2">
    <name type="scientific">Naganishia cerealis</name>
    <dbReference type="NCBI Taxonomy" id="610337"/>
    <lineage>
        <taxon>Eukaryota</taxon>
        <taxon>Fungi</taxon>
        <taxon>Dikarya</taxon>
        <taxon>Basidiomycota</taxon>
        <taxon>Agaricomycotina</taxon>
        <taxon>Tremellomycetes</taxon>
        <taxon>Filobasidiales</taxon>
        <taxon>Filobasidiaceae</taxon>
        <taxon>Naganishia</taxon>
    </lineage>
</organism>
<gene>
    <name evidence="1" type="ORF">QFC19_007955</name>
</gene>
<dbReference type="Proteomes" id="UP001241377">
    <property type="component" value="Unassembled WGS sequence"/>
</dbReference>
<protein>
    <submittedName>
        <fullName evidence="1">Uncharacterized protein</fullName>
    </submittedName>
</protein>
<evidence type="ECO:0000313" key="1">
    <source>
        <dbReference type="EMBL" id="KAJ9094544.1"/>
    </source>
</evidence>
<reference evidence="1" key="1">
    <citation type="submission" date="2023-04" db="EMBL/GenBank/DDBJ databases">
        <title>Draft Genome sequencing of Naganishia species isolated from polar environments using Oxford Nanopore Technology.</title>
        <authorList>
            <person name="Leo P."/>
            <person name="Venkateswaran K."/>
        </authorList>
    </citation>
    <scope>NUCLEOTIDE SEQUENCE</scope>
    <source>
        <strain evidence="1">MNA-CCFEE 5261</strain>
    </source>
</reference>
<name>A0ACC2V6C2_9TREE</name>
<accession>A0ACC2V6C2</accession>
<comment type="caution">
    <text evidence="1">The sequence shown here is derived from an EMBL/GenBank/DDBJ whole genome shotgun (WGS) entry which is preliminary data.</text>
</comment>
<keyword evidence="2" id="KW-1185">Reference proteome</keyword>
<dbReference type="EMBL" id="JASBWR010000111">
    <property type="protein sequence ID" value="KAJ9094544.1"/>
    <property type="molecule type" value="Genomic_DNA"/>
</dbReference>
<sequence>MPPKRKTSGTKKGTPPSLLQHTNPDLVSKPDFTASSGTITEDDILSAVSPQEVVKLINTLTSTSQDQLFTKFKTKAEAQIEHDQLLIRDLSKQLDKAQQELVNKQEEIELLEIKLQSAAPTNTPVKQTLQQKYVSPIRRKTGQNLDENDGLSADQLSRELELIGITLDILELLTGLRIINYEEDSSSFYFDITQSSTNATEDDDDNRLTVNYRLIIRKDTAHAADISYVPTFLDNIDAGNAAAKQRTRHLTNILPEYFCDNLMFPYNTLAQFYAKMGRALNKGVEKK</sequence>
<evidence type="ECO:0000313" key="2">
    <source>
        <dbReference type="Proteomes" id="UP001241377"/>
    </source>
</evidence>
<proteinExistence type="predicted"/>